<evidence type="ECO:0000256" key="2">
    <source>
        <dbReference type="ARBA" id="ARBA00022448"/>
    </source>
</evidence>
<keyword evidence="2" id="KW-0813">Transport</keyword>
<protein>
    <submittedName>
        <fullName evidence="11">Uncharacterized protein</fullName>
    </submittedName>
</protein>
<comment type="function">
    <text evidence="8">Involved in cellular auxin homeostasis by regulating auxin metabolism. Regulates intracellular auxin accumulation at the endoplasmic reticulum and thus auxin availability for nuclear auxin signaling.</text>
</comment>
<accession>A0A444XB14</accession>
<comment type="caution">
    <text evidence="11">The sequence shown here is derived from an EMBL/GenBank/DDBJ whole genome shotgun (WGS) entry which is preliminary data.</text>
</comment>
<keyword evidence="3 10" id="KW-0812">Transmembrane</keyword>
<feature type="transmembrane region" description="Helical" evidence="10">
    <location>
        <begin position="311"/>
        <end position="334"/>
    </location>
</feature>
<dbReference type="InterPro" id="IPR045033">
    <property type="entry name" value="PILS1/3/4/5/7"/>
</dbReference>
<evidence type="ECO:0000256" key="10">
    <source>
        <dbReference type="SAM" id="Phobius"/>
    </source>
</evidence>
<evidence type="ECO:0000256" key="8">
    <source>
        <dbReference type="ARBA" id="ARBA00025100"/>
    </source>
</evidence>
<dbReference type="InterPro" id="IPR004776">
    <property type="entry name" value="Mem_transp_PIN-like"/>
</dbReference>
<keyword evidence="4" id="KW-0256">Endoplasmic reticulum</keyword>
<dbReference type="PANTHER" id="PTHR31651:SF33">
    <property type="entry name" value="PROTEIN PIN-LIKES 1"/>
    <property type="match status" value="1"/>
</dbReference>
<dbReference type="EMBL" id="SDMP01000020">
    <property type="protein sequence ID" value="RYQ86807.1"/>
    <property type="molecule type" value="Genomic_DNA"/>
</dbReference>
<dbReference type="STRING" id="3818.A0A444XB14"/>
<evidence type="ECO:0000313" key="12">
    <source>
        <dbReference type="Proteomes" id="UP000289738"/>
    </source>
</evidence>
<evidence type="ECO:0000256" key="3">
    <source>
        <dbReference type="ARBA" id="ARBA00022692"/>
    </source>
</evidence>
<dbReference type="Proteomes" id="UP000289738">
    <property type="component" value="Chromosome B10"/>
</dbReference>
<evidence type="ECO:0000256" key="4">
    <source>
        <dbReference type="ARBA" id="ARBA00022824"/>
    </source>
</evidence>
<gene>
    <name evidence="11" type="ORF">Ahy_B10g106431</name>
</gene>
<feature type="transmembrane region" description="Helical" evidence="10">
    <location>
        <begin position="380"/>
        <end position="401"/>
    </location>
</feature>
<evidence type="ECO:0000256" key="5">
    <source>
        <dbReference type="ARBA" id="ARBA00022989"/>
    </source>
</evidence>
<evidence type="ECO:0000256" key="9">
    <source>
        <dbReference type="ARBA" id="ARBA00025752"/>
    </source>
</evidence>
<comment type="similarity">
    <text evidence="9">Belongs to the auxin efflux carrier (TC 2.A.69.2) family.</text>
</comment>
<feature type="transmembrane region" description="Helical" evidence="10">
    <location>
        <begin position="6"/>
        <end position="29"/>
    </location>
</feature>
<keyword evidence="7" id="KW-0927">Auxin signaling pathway</keyword>
<dbReference type="GO" id="GO:0009734">
    <property type="term" value="P:auxin-activated signaling pathway"/>
    <property type="evidence" value="ECO:0007669"/>
    <property type="project" value="UniProtKB-KW"/>
</dbReference>
<keyword evidence="12" id="KW-1185">Reference proteome</keyword>
<evidence type="ECO:0000313" key="11">
    <source>
        <dbReference type="EMBL" id="RYQ86807.1"/>
    </source>
</evidence>
<dbReference type="AlphaFoldDB" id="A0A444XB14"/>
<feature type="transmembrane region" description="Helical" evidence="10">
    <location>
        <begin position="413"/>
        <end position="435"/>
    </location>
</feature>
<proteinExistence type="inferred from homology"/>
<evidence type="ECO:0000256" key="7">
    <source>
        <dbReference type="ARBA" id="ARBA00023294"/>
    </source>
</evidence>
<dbReference type="GO" id="GO:0080162">
    <property type="term" value="P:endoplasmic reticulum to cytosol auxin transport"/>
    <property type="evidence" value="ECO:0007669"/>
    <property type="project" value="InterPro"/>
</dbReference>
<comment type="subcellular location">
    <subcellularLocation>
        <location evidence="1">Endoplasmic reticulum membrane</location>
        <topology evidence="1">Multi-pass membrane protein</topology>
    </subcellularLocation>
</comment>
<keyword evidence="5 10" id="KW-1133">Transmembrane helix</keyword>
<feature type="transmembrane region" description="Helical" evidence="10">
    <location>
        <begin position="271"/>
        <end position="291"/>
    </location>
</feature>
<reference evidence="11 12" key="1">
    <citation type="submission" date="2019-01" db="EMBL/GenBank/DDBJ databases">
        <title>Sequencing of cultivated peanut Arachis hypogaea provides insights into genome evolution and oil improvement.</title>
        <authorList>
            <person name="Chen X."/>
        </authorList>
    </citation>
    <scope>NUCLEOTIDE SEQUENCE [LARGE SCALE GENOMIC DNA]</scope>
    <source>
        <strain evidence="12">cv. Fuhuasheng</strain>
        <tissue evidence="11">Leaves</tissue>
    </source>
</reference>
<feature type="transmembrane region" description="Helical" evidence="10">
    <location>
        <begin position="346"/>
        <end position="368"/>
    </location>
</feature>
<evidence type="ECO:0000256" key="1">
    <source>
        <dbReference type="ARBA" id="ARBA00004477"/>
    </source>
</evidence>
<feature type="transmembrane region" description="Helical" evidence="10">
    <location>
        <begin position="106"/>
        <end position="127"/>
    </location>
</feature>
<feature type="transmembrane region" description="Helical" evidence="10">
    <location>
        <begin position="160"/>
        <end position="184"/>
    </location>
</feature>
<dbReference type="Pfam" id="PF03547">
    <property type="entry name" value="Mem_trans"/>
    <property type="match status" value="1"/>
</dbReference>
<organism evidence="11 12">
    <name type="scientific">Arachis hypogaea</name>
    <name type="common">Peanut</name>
    <dbReference type="NCBI Taxonomy" id="3818"/>
    <lineage>
        <taxon>Eukaryota</taxon>
        <taxon>Viridiplantae</taxon>
        <taxon>Streptophyta</taxon>
        <taxon>Embryophyta</taxon>
        <taxon>Tracheophyta</taxon>
        <taxon>Spermatophyta</taxon>
        <taxon>Magnoliopsida</taxon>
        <taxon>eudicotyledons</taxon>
        <taxon>Gunneridae</taxon>
        <taxon>Pentapetalae</taxon>
        <taxon>rosids</taxon>
        <taxon>fabids</taxon>
        <taxon>Fabales</taxon>
        <taxon>Fabaceae</taxon>
        <taxon>Papilionoideae</taxon>
        <taxon>50 kb inversion clade</taxon>
        <taxon>dalbergioids sensu lato</taxon>
        <taxon>Dalbergieae</taxon>
        <taxon>Pterocarpus clade</taxon>
        <taxon>Arachis</taxon>
    </lineage>
</organism>
<feature type="transmembrane region" description="Helical" evidence="10">
    <location>
        <begin position="73"/>
        <end position="94"/>
    </location>
</feature>
<evidence type="ECO:0000256" key="6">
    <source>
        <dbReference type="ARBA" id="ARBA00023136"/>
    </source>
</evidence>
<dbReference type="GO" id="GO:0005789">
    <property type="term" value="C:endoplasmic reticulum membrane"/>
    <property type="evidence" value="ECO:0007669"/>
    <property type="project" value="UniProtKB-SubCell"/>
</dbReference>
<sequence>MGLIDIFIASSMPVLKVLLITALGSFLALDSINILGTDARKHLNILAFYVLNPALIADNLASTITYNSMVKMWFMPINILITFVIGSILGLLVIHLSRAPQHLRGIIIGCTAAGNLGNLPLIIIPAVCQERGSPFGDPHTCSTYGIAYASLSLASPTQLILNYNLLCAFIVIVQMGNVYLWTYVYNIVRVSTRGTSNCNNAANDHNDSPRKYSEPELLSCSEPLLVSNKNVKDQYVLLPCTTSEAKHEVAGTANMSNRLQLFLRKASLKEAFAPSTIGAIVGFIVGLVPQMQKALIGNEAPLHVIQDSTSFLGYKTIVLHCYIFEMNLTVARFVIGLKGSEIDKSIIIGIIISRYIILPVSGIFIIKWAAQLGMVQLDPLYQFVLLIQYAVPPSMNIGAITQLFGIGEKECSVILLWSYLVASISLTFWSTYFMWLVS</sequence>
<dbReference type="PANTHER" id="PTHR31651">
    <property type="match status" value="1"/>
</dbReference>
<keyword evidence="6 10" id="KW-0472">Membrane</keyword>
<name>A0A444XB14_ARAHY</name>